<dbReference type="InterPro" id="IPR027417">
    <property type="entry name" value="P-loop_NTPase"/>
</dbReference>
<feature type="region of interest" description="Disordered" evidence="1">
    <location>
        <begin position="1"/>
        <end position="67"/>
    </location>
</feature>
<dbReference type="SUPFAM" id="SSF52540">
    <property type="entry name" value="P-loop containing nucleoside triphosphate hydrolases"/>
    <property type="match status" value="1"/>
</dbReference>
<keyword evidence="3" id="KW-1185">Reference proteome</keyword>
<dbReference type="EMBL" id="JAPWIE010000011">
    <property type="protein sequence ID" value="MCZ4553639.1"/>
    <property type="molecule type" value="Genomic_DNA"/>
</dbReference>
<evidence type="ECO:0008006" key="4">
    <source>
        <dbReference type="Google" id="ProtNLM"/>
    </source>
</evidence>
<reference evidence="2" key="1">
    <citation type="submission" date="2022-12" db="EMBL/GenBank/DDBJ databases">
        <authorList>
            <person name="Krivoruchko A.V."/>
            <person name="Elkin A."/>
        </authorList>
    </citation>
    <scope>NUCLEOTIDE SEQUENCE</scope>
    <source>
        <strain evidence="2">IEGM 1388</strain>
    </source>
</reference>
<protein>
    <recommendedName>
        <fullName evidence="4">MinD-like ATPase involved in chromosome partitioning or flagellar assembly</fullName>
    </recommendedName>
</protein>
<feature type="compositionally biased region" description="Acidic residues" evidence="1">
    <location>
        <begin position="41"/>
        <end position="54"/>
    </location>
</feature>
<evidence type="ECO:0000313" key="2">
    <source>
        <dbReference type="EMBL" id="MCZ4553639.1"/>
    </source>
</evidence>
<evidence type="ECO:0000256" key="1">
    <source>
        <dbReference type="SAM" id="MobiDB-lite"/>
    </source>
</evidence>
<accession>A0ABT4N2Y7</accession>
<comment type="caution">
    <text evidence="2">The sequence shown here is derived from an EMBL/GenBank/DDBJ whole genome shotgun (WGS) entry which is preliminary data.</text>
</comment>
<dbReference type="Gene3D" id="3.40.50.300">
    <property type="entry name" value="P-loop containing nucleotide triphosphate hydrolases"/>
    <property type="match status" value="1"/>
</dbReference>
<dbReference type="RefSeq" id="WP_301574310.1">
    <property type="nucleotide sequence ID" value="NZ_JAPWIE010000011.1"/>
</dbReference>
<gene>
    <name evidence="2" type="ORF">O4213_26870</name>
</gene>
<organism evidence="2 3">
    <name type="scientific">Gordonia rubripertincta</name>
    <name type="common">Rhodococcus corallinus</name>
    <dbReference type="NCBI Taxonomy" id="36822"/>
    <lineage>
        <taxon>Bacteria</taxon>
        <taxon>Bacillati</taxon>
        <taxon>Actinomycetota</taxon>
        <taxon>Actinomycetes</taxon>
        <taxon>Mycobacteriales</taxon>
        <taxon>Gordoniaceae</taxon>
        <taxon>Gordonia</taxon>
    </lineage>
</organism>
<dbReference type="Proteomes" id="UP001067235">
    <property type="component" value="Unassembled WGS sequence"/>
</dbReference>
<feature type="compositionally biased region" description="Low complexity" evidence="1">
    <location>
        <begin position="55"/>
        <end position="64"/>
    </location>
</feature>
<sequence>MSYPSNTFPQSEFGSPYDAETPVNLRAQTLRRVTEPHPEPDVETEQTDVDDTADDPTTGDTETGVARPLNARETAEALRAQITAPRSTPPLPGAADAPTVEFITPPAPVPAQTRQPVPDAVPDIEVDEIYREQVRRAGLLAASPGIETDPAEWGKRGWLNQTLGMKLAPQPDEIDYRYDTETITRAVLPPWFQVMIANPKGGQGKTPTTLMLSYIFGLFYGAGIVAWDNTESKGTLADRAEATTDGEQLHVWDLLEHAAELAGPNATAGALNTYLRRQPGTKVDVLASDSTSSRAKAIGATECDAIAAVLRRHRVGVFVDTAGEDLSDNWQWTAAHAHQLVIPMTYRRDAARAVLEMLDGLRGRGGRGDLVTGAVVAIAPTPGSADPTDRDAIIADLHDLGITRIVDVPYEPLFEGSGTRIAESQLAYTTHVAYTRVAAEIADRLAHLRIGAPVEYTAGEVPASITRPAPYSAPVSQPGYGPPGAYLQQMAAAPTWHPGSTQQPMPGPMTPHRTDSFHTQGGNR</sequence>
<evidence type="ECO:0000313" key="3">
    <source>
        <dbReference type="Proteomes" id="UP001067235"/>
    </source>
</evidence>
<feature type="compositionally biased region" description="Polar residues" evidence="1">
    <location>
        <begin position="1"/>
        <end position="13"/>
    </location>
</feature>
<name>A0ABT4N2Y7_GORRU</name>
<feature type="region of interest" description="Disordered" evidence="1">
    <location>
        <begin position="495"/>
        <end position="524"/>
    </location>
</feature>
<proteinExistence type="predicted"/>